<organism evidence="1 2">
    <name type="scientific">Romanomermis culicivorax</name>
    <name type="common">Nematode worm</name>
    <dbReference type="NCBI Taxonomy" id="13658"/>
    <lineage>
        <taxon>Eukaryota</taxon>
        <taxon>Metazoa</taxon>
        <taxon>Ecdysozoa</taxon>
        <taxon>Nematoda</taxon>
        <taxon>Enoplea</taxon>
        <taxon>Dorylaimia</taxon>
        <taxon>Mermithida</taxon>
        <taxon>Mermithoidea</taxon>
        <taxon>Mermithidae</taxon>
        <taxon>Romanomermis</taxon>
    </lineage>
</organism>
<reference evidence="2" key="1">
    <citation type="submission" date="2022-11" db="UniProtKB">
        <authorList>
            <consortium name="WormBaseParasite"/>
        </authorList>
    </citation>
    <scope>IDENTIFICATION</scope>
</reference>
<evidence type="ECO:0000313" key="2">
    <source>
        <dbReference type="WBParaSite" id="nRc.2.0.1.t12715-RA"/>
    </source>
</evidence>
<proteinExistence type="predicted"/>
<keyword evidence="1" id="KW-1185">Reference proteome</keyword>
<protein>
    <submittedName>
        <fullName evidence="2">Uncharacterized protein</fullName>
    </submittedName>
</protein>
<dbReference type="WBParaSite" id="nRc.2.0.1.t12715-RA">
    <property type="protein sequence ID" value="nRc.2.0.1.t12715-RA"/>
    <property type="gene ID" value="nRc.2.0.1.g12715"/>
</dbReference>
<dbReference type="Proteomes" id="UP000887565">
    <property type="component" value="Unplaced"/>
</dbReference>
<name>A0A915IEX0_ROMCU</name>
<accession>A0A915IEX0</accession>
<sequence>MYTNKDNLRQRDCIARIDQCYSAQSCIYCMLQEPQKVLHSRTYCGSINGTEPQCDCGLRPTKFFSGCSRRKFRRRSIPAQIFRFNFSFRYDAADGSSQGGALFAQMHVIQKVGGAE</sequence>
<dbReference type="AlphaFoldDB" id="A0A915IEX0"/>
<evidence type="ECO:0000313" key="1">
    <source>
        <dbReference type="Proteomes" id="UP000887565"/>
    </source>
</evidence>